<dbReference type="PANTHER" id="PTHR43441:SF10">
    <property type="entry name" value="ACETYLTRANSFERASE"/>
    <property type="match status" value="1"/>
</dbReference>
<dbReference type="EMBL" id="JAAKZW010000170">
    <property type="protein sequence ID" value="NGO79771.1"/>
    <property type="molecule type" value="Genomic_DNA"/>
</dbReference>
<feature type="region of interest" description="Disordered" evidence="1">
    <location>
        <begin position="145"/>
        <end position="174"/>
    </location>
</feature>
<dbReference type="Proteomes" id="UP000481109">
    <property type="component" value="Unassembled WGS sequence"/>
</dbReference>
<gene>
    <name evidence="3" type="ORF">G6045_29545</name>
</gene>
<evidence type="ECO:0000259" key="2">
    <source>
        <dbReference type="PROSITE" id="PS51186"/>
    </source>
</evidence>
<dbReference type="GO" id="GO:1990189">
    <property type="term" value="F:protein N-terminal-serine acetyltransferase activity"/>
    <property type="evidence" value="ECO:0007669"/>
    <property type="project" value="TreeGrafter"/>
</dbReference>
<name>A0A6G4XT40_9ACTN</name>
<dbReference type="InterPro" id="IPR051908">
    <property type="entry name" value="Ribosomal_N-acetyltransferase"/>
</dbReference>
<reference evidence="3 4" key="1">
    <citation type="submission" date="2020-02" db="EMBL/GenBank/DDBJ databases">
        <title>Whole-genome analyses of novel actinobacteria.</title>
        <authorList>
            <person name="Sahin N."/>
            <person name="Tokatli A."/>
        </authorList>
    </citation>
    <scope>NUCLEOTIDE SEQUENCE [LARGE SCALE GENOMIC DNA]</scope>
    <source>
        <strain evidence="3 4">YC504</strain>
    </source>
</reference>
<dbReference type="AlphaFoldDB" id="A0A6G4XT40"/>
<sequence>MEPLTEAYRDPAMRQWLRSQVAGTDDAARWLEVRRRGWASGDYLSFAVQEPSVGGALLGNVALKLPDATRQSAEVGYWTTAAARGRGVASRALEALTVWAFDAFAADGLVRIDLLHQVGNTASCRVAERTGYGFDRVLPARPPWPTDGHLHIRRAGVPGTADGRPGGRPSTVSS</sequence>
<evidence type="ECO:0000256" key="1">
    <source>
        <dbReference type="SAM" id="MobiDB-lite"/>
    </source>
</evidence>
<dbReference type="PROSITE" id="PS51186">
    <property type="entry name" value="GNAT"/>
    <property type="match status" value="1"/>
</dbReference>
<protein>
    <submittedName>
        <fullName evidence="3">GNAT family N-acetyltransferase</fullName>
    </submittedName>
</protein>
<proteinExistence type="predicted"/>
<dbReference type="PANTHER" id="PTHR43441">
    <property type="entry name" value="RIBOSOMAL-PROTEIN-SERINE ACETYLTRANSFERASE"/>
    <property type="match status" value="1"/>
</dbReference>
<dbReference type="Pfam" id="PF13302">
    <property type="entry name" value="Acetyltransf_3"/>
    <property type="match status" value="1"/>
</dbReference>
<evidence type="ECO:0000313" key="4">
    <source>
        <dbReference type="Proteomes" id="UP000481109"/>
    </source>
</evidence>
<dbReference type="InterPro" id="IPR000182">
    <property type="entry name" value="GNAT_dom"/>
</dbReference>
<comment type="caution">
    <text evidence="3">The sequence shown here is derived from an EMBL/GenBank/DDBJ whole genome shotgun (WGS) entry which is preliminary data.</text>
</comment>
<evidence type="ECO:0000313" key="3">
    <source>
        <dbReference type="EMBL" id="NGO79771.1"/>
    </source>
</evidence>
<dbReference type="Gene3D" id="3.40.630.30">
    <property type="match status" value="1"/>
</dbReference>
<organism evidence="3 4">
    <name type="scientific">Streptomyces mesophilus</name>
    <dbReference type="NCBI Taxonomy" id="1775132"/>
    <lineage>
        <taxon>Bacteria</taxon>
        <taxon>Bacillati</taxon>
        <taxon>Actinomycetota</taxon>
        <taxon>Actinomycetes</taxon>
        <taxon>Kitasatosporales</taxon>
        <taxon>Streptomycetaceae</taxon>
        <taxon>Streptomyces</taxon>
    </lineage>
</organism>
<accession>A0A6G4XT40</accession>
<dbReference type="GO" id="GO:0005737">
    <property type="term" value="C:cytoplasm"/>
    <property type="evidence" value="ECO:0007669"/>
    <property type="project" value="TreeGrafter"/>
</dbReference>
<keyword evidence="4" id="KW-1185">Reference proteome</keyword>
<dbReference type="SUPFAM" id="SSF55729">
    <property type="entry name" value="Acyl-CoA N-acyltransferases (Nat)"/>
    <property type="match status" value="1"/>
</dbReference>
<dbReference type="GO" id="GO:0008999">
    <property type="term" value="F:protein-N-terminal-alanine acetyltransferase activity"/>
    <property type="evidence" value="ECO:0007669"/>
    <property type="project" value="TreeGrafter"/>
</dbReference>
<feature type="domain" description="N-acetyltransferase" evidence="2">
    <location>
        <begin position="1"/>
        <end position="157"/>
    </location>
</feature>
<dbReference type="InterPro" id="IPR016181">
    <property type="entry name" value="Acyl_CoA_acyltransferase"/>
</dbReference>
<keyword evidence="3" id="KW-0808">Transferase</keyword>